<dbReference type="EMBL" id="QNRE01000025">
    <property type="protein sequence ID" value="RBO82112.1"/>
    <property type="molecule type" value="Genomic_DNA"/>
</dbReference>
<name>A0A366CW99_9NOCA</name>
<dbReference type="RefSeq" id="WP_067508037.1">
    <property type="nucleotide sequence ID" value="NZ_CP107943.1"/>
</dbReference>
<reference evidence="1 2" key="1">
    <citation type="submission" date="2018-06" db="EMBL/GenBank/DDBJ databases">
        <title>Genomic Encyclopedia of Type Strains, Phase IV (KMG-IV): sequencing the most valuable type-strain genomes for metagenomic binning, comparative biology and taxonomic classification.</title>
        <authorList>
            <person name="Goeker M."/>
        </authorList>
    </citation>
    <scope>NUCLEOTIDE SEQUENCE [LARGE SCALE GENOMIC DNA]</scope>
    <source>
        <strain evidence="1 2">DSM 44599</strain>
    </source>
</reference>
<proteinExistence type="predicted"/>
<dbReference type="AlphaFoldDB" id="A0A366CW99"/>
<accession>A0A366CW99</accession>
<evidence type="ECO:0000313" key="1">
    <source>
        <dbReference type="EMBL" id="RBO82112.1"/>
    </source>
</evidence>
<sequence length="68" mass="6827">MTEIVLTPADLAQILSGALKAVLLAAADADPAHQTALTLAAVEIETVTDLLPLLSGVATLPIPVPEGT</sequence>
<evidence type="ECO:0000313" key="2">
    <source>
        <dbReference type="Proteomes" id="UP000252586"/>
    </source>
</evidence>
<dbReference type="STRING" id="1210090.GCA_001613185_02479"/>
<keyword evidence="2" id="KW-1185">Reference proteome</keyword>
<gene>
    <name evidence="1" type="ORF">DFR74_12567</name>
</gene>
<comment type="caution">
    <text evidence="1">The sequence shown here is derived from an EMBL/GenBank/DDBJ whole genome shotgun (WGS) entry which is preliminary data.</text>
</comment>
<dbReference type="Proteomes" id="UP000252586">
    <property type="component" value="Unassembled WGS sequence"/>
</dbReference>
<protein>
    <submittedName>
        <fullName evidence="1">Uncharacterized protein</fullName>
    </submittedName>
</protein>
<organism evidence="1 2">
    <name type="scientific">Nocardia puris</name>
    <dbReference type="NCBI Taxonomy" id="208602"/>
    <lineage>
        <taxon>Bacteria</taxon>
        <taxon>Bacillati</taxon>
        <taxon>Actinomycetota</taxon>
        <taxon>Actinomycetes</taxon>
        <taxon>Mycobacteriales</taxon>
        <taxon>Nocardiaceae</taxon>
        <taxon>Nocardia</taxon>
    </lineage>
</organism>